<dbReference type="PROSITE" id="PS51257">
    <property type="entry name" value="PROKAR_LIPOPROTEIN"/>
    <property type="match status" value="1"/>
</dbReference>
<comment type="caution">
    <text evidence="1">The sequence shown here is derived from an EMBL/GenBank/DDBJ whole genome shotgun (WGS) entry which is preliminary data.</text>
</comment>
<gene>
    <name evidence="1" type="ORF">C8N46_10341</name>
</gene>
<accession>A0A2T6C0T3</accession>
<keyword evidence="2" id="KW-1185">Reference proteome</keyword>
<sequence>MKKETYILIIILFVSFSSCETKKEQSPTKQSNKIDEVSIQKRHDSLDQIQKIKEVLKEKDTHSLKNAKVYNPFLELDIDEVIAYDYETHMDTEMPYIIDNKGRLNPTVTKQKNLTQTQITTLKIFLGSVETYGNAKATCYEPHLGIVFYKDKKVVAHVSICISCNHLASSLEIPATTYRGYRTDGFNPKAIEFLNDFCQSLEFSYCKN</sequence>
<reference evidence="1 2" key="1">
    <citation type="submission" date="2018-04" db="EMBL/GenBank/DDBJ databases">
        <title>Genomic Encyclopedia of Archaeal and Bacterial Type Strains, Phase II (KMG-II): from individual species to whole genera.</title>
        <authorList>
            <person name="Goeker M."/>
        </authorList>
    </citation>
    <scope>NUCLEOTIDE SEQUENCE [LARGE SCALE GENOMIC DNA]</scope>
    <source>
        <strain evidence="1 2">DSM 25731</strain>
    </source>
</reference>
<dbReference type="AlphaFoldDB" id="A0A2T6C0T3"/>
<dbReference type="RefSeq" id="WP_108114179.1">
    <property type="nucleotide sequence ID" value="NZ_QBKT01000003.1"/>
</dbReference>
<dbReference type="Proteomes" id="UP000244090">
    <property type="component" value="Unassembled WGS sequence"/>
</dbReference>
<proteinExistence type="predicted"/>
<protein>
    <submittedName>
        <fullName evidence="1">Uncharacterized protein</fullName>
    </submittedName>
</protein>
<evidence type="ECO:0000313" key="1">
    <source>
        <dbReference type="EMBL" id="PTX61944.1"/>
    </source>
</evidence>
<organism evidence="1 2">
    <name type="scientific">Kordia periserrulae</name>
    <dbReference type="NCBI Taxonomy" id="701523"/>
    <lineage>
        <taxon>Bacteria</taxon>
        <taxon>Pseudomonadati</taxon>
        <taxon>Bacteroidota</taxon>
        <taxon>Flavobacteriia</taxon>
        <taxon>Flavobacteriales</taxon>
        <taxon>Flavobacteriaceae</taxon>
        <taxon>Kordia</taxon>
    </lineage>
</organism>
<dbReference type="EMBL" id="QBKT01000003">
    <property type="protein sequence ID" value="PTX61944.1"/>
    <property type="molecule type" value="Genomic_DNA"/>
</dbReference>
<evidence type="ECO:0000313" key="2">
    <source>
        <dbReference type="Proteomes" id="UP000244090"/>
    </source>
</evidence>
<dbReference type="OrthoDB" id="1492644at2"/>
<name>A0A2T6C0T3_9FLAO</name>